<dbReference type="AlphaFoldDB" id="A0AAD5LPE0"/>
<gene>
    <name evidence="1" type="ORF">P43SY_010715</name>
</gene>
<evidence type="ECO:0000313" key="1">
    <source>
        <dbReference type="EMBL" id="KAJ0389282.1"/>
    </source>
</evidence>
<organism evidence="1 2">
    <name type="scientific">Pythium insidiosum</name>
    <name type="common">Pythiosis disease agent</name>
    <dbReference type="NCBI Taxonomy" id="114742"/>
    <lineage>
        <taxon>Eukaryota</taxon>
        <taxon>Sar</taxon>
        <taxon>Stramenopiles</taxon>
        <taxon>Oomycota</taxon>
        <taxon>Peronosporomycetes</taxon>
        <taxon>Pythiales</taxon>
        <taxon>Pythiaceae</taxon>
        <taxon>Pythium</taxon>
    </lineage>
</organism>
<protein>
    <submittedName>
        <fullName evidence="1">Uncharacterized protein</fullName>
    </submittedName>
</protein>
<comment type="caution">
    <text evidence="1">The sequence shown here is derived from an EMBL/GenBank/DDBJ whole genome shotgun (WGS) entry which is preliminary data.</text>
</comment>
<name>A0AAD5LPE0_PYTIN</name>
<dbReference type="Proteomes" id="UP001209570">
    <property type="component" value="Unassembled WGS sequence"/>
</dbReference>
<dbReference type="EMBL" id="JAKCXM010004253">
    <property type="protein sequence ID" value="KAJ0389282.1"/>
    <property type="molecule type" value="Genomic_DNA"/>
</dbReference>
<accession>A0AAD5LPE0</accession>
<reference evidence="1" key="1">
    <citation type="submission" date="2021-12" db="EMBL/GenBank/DDBJ databases">
        <title>Prjna785345.</title>
        <authorList>
            <person name="Rujirawat T."/>
            <person name="Krajaejun T."/>
        </authorList>
    </citation>
    <scope>NUCLEOTIDE SEQUENCE</scope>
    <source>
        <strain evidence="1">Pi057C3</strain>
    </source>
</reference>
<evidence type="ECO:0000313" key="2">
    <source>
        <dbReference type="Proteomes" id="UP001209570"/>
    </source>
</evidence>
<sequence length="121" mass="14137">MAARRVELSPEEEQRERLMLRELKKFHSANAALAGPVASSLTKKRIRVPRLDVDTNPFCLDRQLADEYQLLNFNKVRVRSAERNLREILDHDGVTQNPRFYINTIRDSPRVDENPHNHSSF</sequence>
<keyword evidence="2" id="KW-1185">Reference proteome</keyword>
<proteinExistence type="predicted"/>